<comment type="subcellular location">
    <subcellularLocation>
        <location evidence="1">Membrane</location>
        <topology evidence="1">Multi-pass membrane protein</topology>
    </subcellularLocation>
</comment>
<dbReference type="InterPro" id="IPR036259">
    <property type="entry name" value="MFS_trans_sf"/>
</dbReference>
<dbReference type="Gene3D" id="1.20.1250.20">
    <property type="entry name" value="MFS general substrate transporter like domains"/>
    <property type="match status" value="1"/>
</dbReference>
<evidence type="ECO:0000313" key="7">
    <source>
        <dbReference type="Proteomes" id="UP000308768"/>
    </source>
</evidence>
<evidence type="ECO:0000256" key="1">
    <source>
        <dbReference type="ARBA" id="ARBA00004141"/>
    </source>
</evidence>
<keyword evidence="2 5" id="KW-0812">Transmembrane</keyword>
<proteinExistence type="predicted"/>
<dbReference type="PANTHER" id="PTHR23502">
    <property type="entry name" value="MAJOR FACILITATOR SUPERFAMILY"/>
    <property type="match status" value="1"/>
</dbReference>
<evidence type="ECO:0000256" key="3">
    <source>
        <dbReference type="ARBA" id="ARBA00022989"/>
    </source>
</evidence>
<dbReference type="SUPFAM" id="SSF103473">
    <property type="entry name" value="MFS general substrate transporter"/>
    <property type="match status" value="1"/>
</dbReference>
<keyword evidence="3 5" id="KW-1133">Transmembrane helix</keyword>
<dbReference type="GO" id="GO:0005886">
    <property type="term" value="C:plasma membrane"/>
    <property type="evidence" value="ECO:0007669"/>
    <property type="project" value="TreeGrafter"/>
</dbReference>
<evidence type="ECO:0000256" key="4">
    <source>
        <dbReference type="ARBA" id="ARBA00023136"/>
    </source>
</evidence>
<dbReference type="GO" id="GO:0015606">
    <property type="term" value="F:spermidine transmembrane transporter activity"/>
    <property type="evidence" value="ECO:0007669"/>
    <property type="project" value="TreeGrafter"/>
</dbReference>
<keyword evidence="4 5" id="KW-0472">Membrane</keyword>
<protein>
    <submittedName>
        <fullName evidence="6">Uncharacterized protein</fullName>
    </submittedName>
</protein>
<reference evidence="6 7" key="1">
    <citation type="submission" date="2017-03" db="EMBL/GenBank/DDBJ databases">
        <title>Genomes of endolithic fungi from Antarctica.</title>
        <authorList>
            <person name="Coleine C."/>
            <person name="Masonjones S."/>
            <person name="Stajich J.E."/>
        </authorList>
    </citation>
    <scope>NUCLEOTIDE SEQUENCE [LARGE SCALE GENOMIC DNA]</scope>
    <source>
        <strain evidence="6 7">CCFEE 5187</strain>
    </source>
</reference>
<accession>A0A4U0UIA5</accession>
<dbReference type="Proteomes" id="UP000308768">
    <property type="component" value="Unassembled WGS sequence"/>
</dbReference>
<dbReference type="GO" id="GO:0000297">
    <property type="term" value="F:spermine transmembrane transporter activity"/>
    <property type="evidence" value="ECO:0007669"/>
    <property type="project" value="TreeGrafter"/>
</dbReference>
<dbReference type="PANTHER" id="PTHR23502:SF182">
    <property type="entry name" value="POLYAMINE TRANSPORTER, PUTATIVE-RELATED"/>
    <property type="match status" value="1"/>
</dbReference>
<dbReference type="STRING" id="331657.A0A4U0UIA5"/>
<keyword evidence="7" id="KW-1185">Reference proteome</keyword>
<dbReference type="EMBL" id="NAJN01003798">
    <property type="protein sequence ID" value="TKA35294.1"/>
    <property type="molecule type" value="Genomic_DNA"/>
</dbReference>
<feature type="transmembrane region" description="Helical" evidence="5">
    <location>
        <begin position="144"/>
        <end position="165"/>
    </location>
</feature>
<evidence type="ECO:0000256" key="5">
    <source>
        <dbReference type="SAM" id="Phobius"/>
    </source>
</evidence>
<feature type="transmembrane region" description="Helical" evidence="5">
    <location>
        <begin position="64"/>
        <end position="84"/>
    </location>
</feature>
<dbReference type="OrthoDB" id="3936150at2759"/>
<feature type="transmembrane region" description="Helical" evidence="5">
    <location>
        <begin position="104"/>
        <end position="123"/>
    </location>
</feature>
<gene>
    <name evidence="6" type="ORF">B0A49_13884</name>
</gene>
<name>A0A4U0UIA5_9PEZI</name>
<evidence type="ECO:0000256" key="2">
    <source>
        <dbReference type="ARBA" id="ARBA00022692"/>
    </source>
</evidence>
<dbReference type="AlphaFoldDB" id="A0A4U0UIA5"/>
<evidence type="ECO:0000313" key="6">
    <source>
        <dbReference type="EMBL" id="TKA35294.1"/>
    </source>
</evidence>
<organism evidence="6 7">
    <name type="scientific">Cryomyces minteri</name>
    <dbReference type="NCBI Taxonomy" id="331657"/>
    <lineage>
        <taxon>Eukaryota</taxon>
        <taxon>Fungi</taxon>
        <taxon>Dikarya</taxon>
        <taxon>Ascomycota</taxon>
        <taxon>Pezizomycotina</taxon>
        <taxon>Dothideomycetes</taxon>
        <taxon>Dothideomycetes incertae sedis</taxon>
        <taxon>Cryomyces</taxon>
    </lineage>
</organism>
<sequence length="195" mass="21359">MIAFAAMLFGIGMPETYQREILRRKAKRQGLPPSQQSLAASGVTITEMFEITVLTPLKMLVTDPVVVLVSLYLGFNFAVIFQWFVTVPTVLGAVYGFSLQQAGLAFIAAIVGSILAALMSILIEQIITRGHRKQHRNTVVAIEYRLIPAMIGGIFITASLFWIGWTASPKVNWRSPVLGTMVYVWGNLSVLVSGA</sequence>
<comment type="caution">
    <text evidence="6">The sequence shown here is derived from an EMBL/GenBank/DDBJ whole genome shotgun (WGS) entry which is preliminary data.</text>
</comment>